<gene>
    <name evidence="1" type="ORF">DICSQDRAFT_183922</name>
</gene>
<proteinExistence type="predicted"/>
<name>R7SJC5_DICSQ</name>
<dbReference type="Proteomes" id="UP000053319">
    <property type="component" value="Unassembled WGS sequence"/>
</dbReference>
<sequence>MLRVWWADFGDDHRDFHEVAPQLPALRSFTVDCTDGLPRMACLLQAFPALDDTLSFNQAEVASWWPLDDRLNLVRDENKRAQESHCWAGLDRVSCEARVFVILGLMCPIRHADVVDCSTLTRDSVATALRDNPPRRLTLSVELERGPSVLHGLFPSELEPTLTHLVVTLRCAEGDDRRGPPDFDFLARVQLDELLDMFLHSIARLCPRWIRLSFYSHSDSRAEF</sequence>
<dbReference type="OrthoDB" id="2757774at2759"/>
<dbReference type="RefSeq" id="XP_007371023.1">
    <property type="nucleotide sequence ID" value="XM_007370961.1"/>
</dbReference>
<evidence type="ECO:0008006" key="3">
    <source>
        <dbReference type="Google" id="ProtNLM"/>
    </source>
</evidence>
<dbReference type="HOGENOM" id="CLU_1234993_0_0_1"/>
<dbReference type="AlphaFoldDB" id="R7SJC5"/>
<reference evidence="1 2" key="1">
    <citation type="journal article" date="2012" name="Science">
        <title>The Paleozoic origin of enzymatic lignin decomposition reconstructed from 31 fungal genomes.</title>
        <authorList>
            <person name="Floudas D."/>
            <person name="Binder M."/>
            <person name="Riley R."/>
            <person name="Barry K."/>
            <person name="Blanchette R.A."/>
            <person name="Henrissat B."/>
            <person name="Martinez A.T."/>
            <person name="Otillar R."/>
            <person name="Spatafora J.W."/>
            <person name="Yadav J.S."/>
            <person name="Aerts A."/>
            <person name="Benoit I."/>
            <person name="Boyd A."/>
            <person name="Carlson A."/>
            <person name="Copeland A."/>
            <person name="Coutinho P.M."/>
            <person name="de Vries R.P."/>
            <person name="Ferreira P."/>
            <person name="Findley K."/>
            <person name="Foster B."/>
            <person name="Gaskell J."/>
            <person name="Glotzer D."/>
            <person name="Gorecki P."/>
            <person name="Heitman J."/>
            <person name="Hesse C."/>
            <person name="Hori C."/>
            <person name="Igarashi K."/>
            <person name="Jurgens J.A."/>
            <person name="Kallen N."/>
            <person name="Kersten P."/>
            <person name="Kohler A."/>
            <person name="Kuees U."/>
            <person name="Kumar T.K.A."/>
            <person name="Kuo A."/>
            <person name="LaButti K."/>
            <person name="Larrondo L.F."/>
            <person name="Lindquist E."/>
            <person name="Ling A."/>
            <person name="Lombard V."/>
            <person name="Lucas S."/>
            <person name="Lundell T."/>
            <person name="Martin R."/>
            <person name="McLaughlin D.J."/>
            <person name="Morgenstern I."/>
            <person name="Morin E."/>
            <person name="Murat C."/>
            <person name="Nagy L.G."/>
            <person name="Nolan M."/>
            <person name="Ohm R.A."/>
            <person name="Patyshakuliyeva A."/>
            <person name="Rokas A."/>
            <person name="Ruiz-Duenas F.J."/>
            <person name="Sabat G."/>
            <person name="Salamov A."/>
            <person name="Samejima M."/>
            <person name="Schmutz J."/>
            <person name="Slot J.C."/>
            <person name="St John F."/>
            <person name="Stenlid J."/>
            <person name="Sun H."/>
            <person name="Sun S."/>
            <person name="Syed K."/>
            <person name="Tsang A."/>
            <person name="Wiebenga A."/>
            <person name="Young D."/>
            <person name="Pisabarro A."/>
            <person name="Eastwood D.C."/>
            <person name="Martin F."/>
            <person name="Cullen D."/>
            <person name="Grigoriev I.V."/>
            <person name="Hibbett D.S."/>
        </authorList>
    </citation>
    <scope>NUCLEOTIDE SEQUENCE [LARGE SCALE GENOMIC DNA]</scope>
    <source>
        <strain evidence="1 2">LYAD-421 SS1</strain>
    </source>
</reference>
<organism evidence="1 2">
    <name type="scientific">Dichomitus squalens (strain LYAD-421)</name>
    <name type="common">Western red white-rot fungus</name>
    <dbReference type="NCBI Taxonomy" id="732165"/>
    <lineage>
        <taxon>Eukaryota</taxon>
        <taxon>Fungi</taxon>
        <taxon>Dikarya</taxon>
        <taxon>Basidiomycota</taxon>
        <taxon>Agaricomycotina</taxon>
        <taxon>Agaricomycetes</taxon>
        <taxon>Polyporales</taxon>
        <taxon>Polyporaceae</taxon>
        <taxon>Dichomitus</taxon>
    </lineage>
</organism>
<evidence type="ECO:0000313" key="2">
    <source>
        <dbReference type="Proteomes" id="UP000053319"/>
    </source>
</evidence>
<evidence type="ECO:0000313" key="1">
    <source>
        <dbReference type="EMBL" id="EJF56234.1"/>
    </source>
</evidence>
<protein>
    <recommendedName>
        <fullName evidence="3">F-box domain-containing protein</fullName>
    </recommendedName>
</protein>
<accession>R7SJC5</accession>
<dbReference type="KEGG" id="dsq:DICSQDRAFT_183922"/>
<dbReference type="GeneID" id="18841421"/>
<dbReference type="EMBL" id="JH719478">
    <property type="protein sequence ID" value="EJF56234.1"/>
    <property type="molecule type" value="Genomic_DNA"/>
</dbReference>